<dbReference type="EMBL" id="FQUQ01000003">
    <property type="protein sequence ID" value="SHF84457.1"/>
    <property type="molecule type" value="Genomic_DNA"/>
</dbReference>
<protein>
    <recommendedName>
        <fullName evidence="1">DUF3828 domain-containing protein</fullName>
    </recommendedName>
</protein>
<dbReference type="Pfam" id="PF12883">
    <property type="entry name" value="DUF3828"/>
    <property type="match status" value="1"/>
</dbReference>
<dbReference type="AlphaFoldDB" id="A0A1M5EZA4"/>
<dbReference type="Gene3D" id="3.10.450.50">
    <property type="match status" value="1"/>
</dbReference>
<name>A0A1M5EZA4_9SPHI</name>
<dbReference type="InterPro" id="IPR024289">
    <property type="entry name" value="DUF3828"/>
</dbReference>
<sequence>MKFKILLPALIIATILFSFIPPDTNQITKVLKSFYKSQVDENGHHLNDELLSNELRSLLKSRDSLEKVSAAELKAKNSTDKPESIDGDIFTSNFDGGATSFKIGKITVKDNKANVMIRLTHSYDQMTWNDEVNLVKEEGTWKIDNVHYKGKNPVGTDAKKVLQKFISDH</sequence>
<evidence type="ECO:0000313" key="3">
    <source>
        <dbReference type="Proteomes" id="UP000184287"/>
    </source>
</evidence>
<evidence type="ECO:0000313" key="2">
    <source>
        <dbReference type="EMBL" id="SHF84457.1"/>
    </source>
</evidence>
<proteinExistence type="predicted"/>
<reference evidence="3" key="1">
    <citation type="submission" date="2016-11" db="EMBL/GenBank/DDBJ databases">
        <authorList>
            <person name="Varghese N."/>
            <person name="Submissions S."/>
        </authorList>
    </citation>
    <scope>NUCLEOTIDE SEQUENCE [LARGE SCALE GENOMIC DNA]</scope>
    <source>
        <strain evidence="3">DSM 16990</strain>
    </source>
</reference>
<accession>A0A1M5EZA4</accession>
<gene>
    <name evidence="2" type="ORF">SAMN04488522_103865</name>
</gene>
<dbReference type="Proteomes" id="UP000184287">
    <property type="component" value="Unassembled WGS sequence"/>
</dbReference>
<evidence type="ECO:0000259" key="1">
    <source>
        <dbReference type="Pfam" id="PF12883"/>
    </source>
</evidence>
<organism evidence="2 3">
    <name type="scientific">Pedobacter caeni</name>
    <dbReference type="NCBI Taxonomy" id="288992"/>
    <lineage>
        <taxon>Bacteria</taxon>
        <taxon>Pseudomonadati</taxon>
        <taxon>Bacteroidota</taxon>
        <taxon>Sphingobacteriia</taxon>
        <taxon>Sphingobacteriales</taxon>
        <taxon>Sphingobacteriaceae</taxon>
        <taxon>Pedobacter</taxon>
    </lineage>
</organism>
<dbReference type="RefSeq" id="WP_073232579.1">
    <property type="nucleotide sequence ID" value="NZ_FQUQ01000003.1"/>
</dbReference>
<feature type="domain" description="DUF3828" evidence="1">
    <location>
        <begin position="58"/>
        <end position="149"/>
    </location>
</feature>
<keyword evidence="3" id="KW-1185">Reference proteome</keyword>
<dbReference type="OrthoDB" id="759561at2"/>